<dbReference type="OrthoDB" id="629407at2759"/>
<keyword evidence="3" id="KW-0436">Ligase</keyword>
<dbReference type="InterPro" id="IPR013155">
    <property type="entry name" value="M/V/L/I-tRNA-synth_anticd-bd"/>
</dbReference>
<evidence type="ECO:0000256" key="8">
    <source>
        <dbReference type="ARBA" id="ARBA00029936"/>
    </source>
</evidence>
<evidence type="ECO:0000259" key="10">
    <source>
        <dbReference type="Pfam" id="PF08264"/>
    </source>
</evidence>
<evidence type="ECO:0000256" key="1">
    <source>
        <dbReference type="ARBA" id="ARBA00005594"/>
    </source>
</evidence>
<dbReference type="PANTHER" id="PTHR11946:SF109">
    <property type="entry name" value="VALINE--TRNA LIGASE"/>
    <property type="match status" value="1"/>
</dbReference>
<dbReference type="SUPFAM" id="SSF47323">
    <property type="entry name" value="Anticodon-binding domain of a subclass of class I aminoacyl-tRNA synthetases"/>
    <property type="match status" value="1"/>
</dbReference>
<evidence type="ECO:0000256" key="3">
    <source>
        <dbReference type="ARBA" id="ARBA00022598"/>
    </source>
</evidence>
<sequence>ESTKRGLRQVDSETAAGHCWTLLLSLDVGLRALAPFMPYLSEHLHQRLPLHSGLVNELDFPQHSKWVNDELESEIQVLVDTIVAIRRLKKLFNVIAKHKPQVRIVSKLSLYRELSGVIEDLAACDKVTVASEKQSSTVETVSDTVGSHATIYLTLPPELKKALEIDLAKLEKKRTKLLEELRKMQSMTSVESYRINAPVKAQQGHAKKIASLQEELARIDYMQNFSKM</sequence>
<name>A0A8K0CBF5_IGNLU</name>
<dbReference type="PANTHER" id="PTHR11946">
    <property type="entry name" value="VALYL-TRNA SYNTHETASES"/>
    <property type="match status" value="1"/>
</dbReference>
<organism evidence="11 12">
    <name type="scientific">Ignelater luminosus</name>
    <name type="common">Cucubano</name>
    <name type="synonym">Pyrophorus luminosus</name>
    <dbReference type="NCBI Taxonomy" id="2038154"/>
    <lineage>
        <taxon>Eukaryota</taxon>
        <taxon>Metazoa</taxon>
        <taxon>Ecdysozoa</taxon>
        <taxon>Arthropoda</taxon>
        <taxon>Hexapoda</taxon>
        <taxon>Insecta</taxon>
        <taxon>Pterygota</taxon>
        <taxon>Neoptera</taxon>
        <taxon>Endopterygota</taxon>
        <taxon>Coleoptera</taxon>
        <taxon>Polyphaga</taxon>
        <taxon>Elateriformia</taxon>
        <taxon>Elateroidea</taxon>
        <taxon>Elateridae</taxon>
        <taxon>Agrypninae</taxon>
        <taxon>Pyrophorini</taxon>
        <taxon>Ignelater</taxon>
    </lineage>
</organism>
<keyword evidence="6" id="KW-0648">Protein biosynthesis</keyword>
<dbReference type="Proteomes" id="UP000801492">
    <property type="component" value="Unassembled WGS sequence"/>
</dbReference>
<dbReference type="InterPro" id="IPR009080">
    <property type="entry name" value="tRNAsynth_Ia_anticodon-bd"/>
</dbReference>
<dbReference type="GO" id="GO:0006438">
    <property type="term" value="P:valyl-tRNA aminoacylation"/>
    <property type="evidence" value="ECO:0007669"/>
    <property type="project" value="InterPro"/>
</dbReference>
<dbReference type="GO" id="GO:0005524">
    <property type="term" value="F:ATP binding"/>
    <property type="evidence" value="ECO:0007669"/>
    <property type="project" value="UniProtKB-KW"/>
</dbReference>
<keyword evidence="4" id="KW-0547">Nucleotide-binding</keyword>
<dbReference type="Pfam" id="PF08264">
    <property type="entry name" value="Anticodon_1"/>
    <property type="match status" value="1"/>
</dbReference>
<protein>
    <recommendedName>
        <fullName evidence="2">valine--tRNA ligase</fullName>
        <ecNumber evidence="2">6.1.1.9</ecNumber>
    </recommendedName>
    <alternativeName>
        <fullName evidence="8">Valyl-tRNA synthetase</fullName>
    </alternativeName>
</protein>
<keyword evidence="9" id="KW-0175">Coiled coil</keyword>
<feature type="domain" description="Methionyl/Valyl/Leucyl/Isoleucyl-tRNA synthetase anticodon-binding" evidence="10">
    <location>
        <begin position="11"/>
        <end position="101"/>
    </location>
</feature>
<feature type="non-terminal residue" evidence="11">
    <location>
        <position position="228"/>
    </location>
</feature>
<dbReference type="AlphaFoldDB" id="A0A8K0CBF5"/>
<dbReference type="GO" id="GO:0004832">
    <property type="term" value="F:valine-tRNA ligase activity"/>
    <property type="evidence" value="ECO:0007669"/>
    <property type="project" value="UniProtKB-EC"/>
</dbReference>
<evidence type="ECO:0000256" key="2">
    <source>
        <dbReference type="ARBA" id="ARBA00013169"/>
    </source>
</evidence>
<gene>
    <name evidence="11" type="ORF">ILUMI_24691</name>
</gene>
<proteinExistence type="inferred from homology"/>
<accession>A0A8K0CBF5</accession>
<dbReference type="EMBL" id="VTPC01090733">
    <property type="protein sequence ID" value="KAF2881493.1"/>
    <property type="molecule type" value="Genomic_DNA"/>
</dbReference>
<evidence type="ECO:0000256" key="7">
    <source>
        <dbReference type="ARBA" id="ARBA00023146"/>
    </source>
</evidence>
<evidence type="ECO:0000313" key="12">
    <source>
        <dbReference type="Proteomes" id="UP000801492"/>
    </source>
</evidence>
<dbReference type="GO" id="GO:0005829">
    <property type="term" value="C:cytosol"/>
    <property type="evidence" value="ECO:0007669"/>
    <property type="project" value="TreeGrafter"/>
</dbReference>
<comment type="caution">
    <text evidence="11">The sequence shown here is derived from an EMBL/GenBank/DDBJ whole genome shotgun (WGS) entry which is preliminary data.</text>
</comment>
<dbReference type="Gene3D" id="1.10.730.10">
    <property type="entry name" value="Isoleucyl-tRNA Synthetase, Domain 1"/>
    <property type="match status" value="1"/>
</dbReference>
<keyword evidence="5" id="KW-0067">ATP-binding</keyword>
<feature type="coiled-coil region" evidence="9">
    <location>
        <begin position="160"/>
        <end position="187"/>
    </location>
</feature>
<dbReference type="EC" id="6.1.1.9" evidence="2"/>
<keyword evidence="7" id="KW-0030">Aminoacyl-tRNA synthetase</keyword>
<reference evidence="11" key="1">
    <citation type="submission" date="2019-08" db="EMBL/GenBank/DDBJ databases">
        <title>The genome of the North American firefly Photinus pyralis.</title>
        <authorList>
            <consortium name="Photinus pyralis genome working group"/>
            <person name="Fallon T.R."/>
            <person name="Sander Lower S.E."/>
            <person name="Weng J.-K."/>
        </authorList>
    </citation>
    <scope>NUCLEOTIDE SEQUENCE</scope>
    <source>
        <strain evidence="11">TRF0915ILg1</strain>
        <tissue evidence="11">Whole body</tissue>
    </source>
</reference>
<keyword evidence="12" id="KW-1185">Reference proteome</keyword>
<comment type="similarity">
    <text evidence="1">Belongs to the class-I aminoacyl-tRNA synthetase family.</text>
</comment>
<evidence type="ECO:0000256" key="4">
    <source>
        <dbReference type="ARBA" id="ARBA00022741"/>
    </source>
</evidence>
<dbReference type="InterPro" id="IPR002303">
    <property type="entry name" value="Valyl-tRNA_ligase"/>
</dbReference>
<evidence type="ECO:0000256" key="6">
    <source>
        <dbReference type="ARBA" id="ARBA00022917"/>
    </source>
</evidence>
<evidence type="ECO:0000313" key="11">
    <source>
        <dbReference type="EMBL" id="KAF2881493.1"/>
    </source>
</evidence>
<evidence type="ECO:0000256" key="9">
    <source>
        <dbReference type="SAM" id="Coils"/>
    </source>
</evidence>
<evidence type="ECO:0000256" key="5">
    <source>
        <dbReference type="ARBA" id="ARBA00022840"/>
    </source>
</evidence>